<dbReference type="Pfam" id="PF02388">
    <property type="entry name" value="FemAB"/>
    <property type="match status" value="1"/>
</dbReference>
<keyword evidence="5" id="KW-0573">Peptidoglycan synthesis</keyword>
<evidence type="ECO:0000313" key="9">
    <source>
        <dbReference type="EMBL" id="MDY5154930.1"/>
    </source>
</evidence>
<dbReference type="Proteomes" id="UP001281731">
    <property type="component" value="Unassembled WGS sequence"/>
</dbReference>
<dbReference type="PANTHER" id="PTHR36174">
    <property type="entry name" value="LIPID II:GLYCINE GLYCYLTRANSFERASE"/>
    <property type="match status" value="1"/>
</dbReference>
<keyword evidence="2" id="KW-0963">Cytoplasm</keyword>
<evidence type="ECO:0000256" key="6">
    <source>
        <dbReference type="ARBA" id="ARBA00023315"/>
    </source>
</evidence>
<dbReference type="GO" id="GO:0009252">
    <property type="term" value="P:peptidoglycan biosynthetic process"/>
    <property type="evidence" value="ECO:0007669"/>
    <property type="project" value="UniProtKB-KW"/>
</dbReference>
<dbReference type="Gene3D" id="3.40.630.30">
    <property type="match status" value="2"/>
</dbReference>
<comment type="caution">
    <text evidence="9">The sequence shown here is derived from an EMBL/GenBank/DDBJ whole genome shotgun (WGS) entry which is preliminary data.</text>
</comment>
<dbReference type="PANTHER" id="PTHR36174:SF2">
    <property type="entry name" value="AMINOACYLTRANSFERASE FEMA"/>
    <property type="match status" value="1"/>
</dbReference>
<reference evidence="9" key="1">
    <citation type="submission" date="2023-10" db="EMBL/GenBank/DDBJ databases">
        <title>Whole Genome based description of the genera Actinobaculum and Actinotignum reveals a complex phylogenetic relationship within the species included in the genus Actinotignum.</title>
        <authorList>
            <person name="Jensen C.S."/>
            <person name="Dargis R."/>
            <person name="Kemp M."/>
            <person name="Christensen J.J."/>
        </authorList>
    </citation>
    <scope>NUCLEOTIDE SEQUENCE</scope>
    <source>
        <strain evidence="9">SLA_B511</strain>
    </source>
</reference>
<evidence type="ECO:0000256" key="2">
    <source>
        <dbReference type="ARBA" id="ARBA00022490"/>
    </source>
</evidence>
<keyword evidence="4" id="KW-0133">Cell shape</keyword>
<dbReference type="GO" id="GO:0016755">
    <property type="term" value="F:aminoacyltransferase activity"/>
    <property type="evidence" value="ECO:0007669"/>
    <property type="project" value="InterPro"/>
</dbReference>
<evidence type="ECO:0000256" key="3">
    <source>
        <dbReference type="ARBA" id="ARBA00022679"/>
    </source>
</evidence>
<evidence type="ECO:0000256" key="5">
    <source>
        <dbReference type="ARBA" id="ARBA00022984"/>
    </source>
</evidence>
<evidence type="ECO:0000256" key="7">
    <source>
        <dbReference type="ARBA" id="ARBA00023316"/>
    </source>
</evidence>
<evidence type="ECO:0000256" key="1">
    <source>
        <dbReference type="ARBA" id="ARBA00009943"/>
    </source>
</evidence>
<keyword evidence="7" id="KW-0961">Cell wall biogenesis/degradation</keyword>
<organism evidence="9 10">
    <name type="scientific">Actinotignum urinale</name>
    <dbReference type="NCBI Taxonomy" id="190146"/>
    <lineage>
        <taxon>Bacteria</taxon>
        <taxon>Bacillati</taxon>
        <taxon>Actinomycetota</taxon>
        <taxon>Actinomycetes</taxon>
        <taxon>Actinomycetales</taxon>
        <taxon>Actinomycetaceae</taxon>
        <taxon>Actinotignum</taxon>
    </lineage>
</organism>
<dbReference type="PROSITE" id="PS51191">
    <property type="entry name" value="FEMABX"/>
    <property type="match status" value="1"/>
</dbReference>
<dbReference type="GO" id="GO:0008360">
    <property type="term" value="P:regulation of cell shape"/>
    <property type="evidence" value="ECO:0007669"/>
    <property type="project" value="UniProtKB-KW"/>
</dbReference>
<protein>
    <submittedName>
        <fullName evidence="9">Peptidoglycan bridge formation glycyltransferase FemA/FemB family protein</fullName>
    </submittedName>
</protein>
<dbReference type="EMBL" id="JAWNGC010000004">
    <property type="protein sequence ID" value="MDY5154930.1"/>
    <property type="molecule type" value="Genomic_DNA"/>
</dbReference>
<comment type="similarity">
    <text evidence="1">Belongs to the FemABX family.</text>
</comment>
<accession>A0AAW9HWZ2</accession>
<name>A0AAW9HWZ2_9ACTO</name>
<dbReference type="RefSeq" id="WP_320756476.1">
    <property type="nucleotide sequence ID" value="NZ_JAWNGC010000004.1"/>
</dbReference>
<evidence type="ECO:0000256" key="8">
    <source>
        <dbReference type="SAM" id="Coils"/>
    </source>
</evidence>
<evidence type="ECO:0000313" key="10">
    <source>
        <dbReference type="Proteomes" id="UP001281731"/>
    </source>
</evidence>
<dbReference type="Gene3D" id="1.20.58.90">
    <property type="match status" value="1"/>
</dbReference>
<keyword evidence="8" id="KW-0175">Coiled coil</keyword>
<evidence type="ECO:0000256" key="4">
    <source>
        <dbReference type="ARBA" id="ARBA00022960"/>
    </source>
</evidence>
<dbReference type="AlphaFoldDB" id="A0AAW9HWZ2"/>
<dbReference type="InterPro" id="IPR016181">
    <property type="entry name" value="Acyl_CoA_acyltransferase"/>
</dbReference>
<proteinExistence type="inferred from homology"/>
<sequence>MSVIFSPLTSEQYTQFMESGPRHFISQLPDMGKTYTSLHRKHNYVGLIDTTTNTVVGAALMYYQPWKKFFERAHILYGPTLTWERKDYVTAFFSGLHRYLRKKPRVLSLHISPILPRAFYEDTTKVADNSVATKVTNFLTQGGYSFVDQNKHPAPDNPPLFIYTKDIEGMSFDEALPTLAKGLRRRFRKEDGYGVQVRWLTSKDFDVFRDLYTSTANRAEDMHAMSENAQKTYKTLMDHMGPDKALLCVAFFSATRYIKQIQEEREALRERLAILNERKETKARNREINEITQRFEQLDKDEECARDTAETLGDSDIPLNSALGFVCGKELVLLLGGMNKDLVEFARDYPVERALFKWACDHGMSIYNTFGVSSIDDDNASDAHVLAFKRLMRGNIEQFIGMYEKSLWPWSRALGAVVN</sequence>
<dbReference type="InterPro" id="IPR003447">
    <property type="entry name" value="FEMABX"/>
</dbReference>
<dbReference type="SUPFAM" id="SSF55729">
    <property type="entry name" value="Acyl-CoA N-acyltransferases (Nat)"/>
    <property type="match status" value="2"/>
</dbReference>
<dbReference type="InterPro" id="IPR050644">
    <property type="entry name" value="PG_Glycine_Bridge_Synth"/>
</dbReference>
<keyword evidence="3" id="KW-0808">Transferase</keyword>
<dbReference type="GO" id="GO:0071555">
    <property type="term" value="P:cell wall organization"/>
    <property type="evidence" value="ECO:0007669"/>
    <property type="project" value="UniProtKB-KW"/>
</dbReference>
<gene>
    <name evidence="9" type="ORF">R6G80_04225</name>
</gene>
<keyword evidence="6" id="KW-0012">Acyltransferase</keyword>
<feature type="coiled-coil region" evidence="8">
    <location>
        <begin position="258"/>
        <end position="285"/>
    </location>
</feature>